<sequence>MFRANLLALLEFDFFTTSTEPLKRKVMEHKTNGRCEVVPNAVPDSVLAIAEENELHLTSRPSNVVGYFAGTKTHDKDLLLAEEGILRFLETDPEGRFLVVGPVSLPIALADHRRVIQHGVVDYLRLPKLMQQCSTVIAPLEQTIFNDCKSRVKFLEACLAGCRLIATPIPDMKAAACHWADLPQTQDEWQTALARKYSESVRSNLASERFLYLKGQCHAARSADALLSLLGE</sequence>
<reference evidence="1 2" key="1">
    <citation type="submission" date="2012-02" db="EMBL/GenBank/DDBJ databases">
        <title>Improved High-Quality Draft sequence of Microvirga sp. WSM3557.</title>
        <authorList>
            <consortium name="US DOE Joint Genome Institute"/>
            <person name="Lucas S."/>
            <person name="Han J."/>
            <person name="Lapidus A."/>
            <person name="Cheng J.-F."/>
            <person name="Goodwin L."/>
            <person name="Pitluck S."/>
            <person name="Peters L."/>
            <person name="Zhang X."/>
            <person name="Detter J.C."/>
            <person name="Han C."/>
            <person name="Tapia R."/>
            <person name="Land M."/>
            <person name="Hauser L."/>
            <person name="Kyrpides N."/>
            <person name="Ivanova N."/>
            <person name="Pagani I."/>
            <person name="Brau L."/>
            <person name="Yates R."/>
            <person name="O'Hara G."/>
            <person name="Rui T."/>
            <person name="Howieson J."/>
            <person name="Reeve W."/>
            <person name="Woyke T."/>
        </authorList>
    </citation>
    <scope>NUCLEOTIDE SEQUENCE [LARGE SCALE GENOMIC DNA]</scope>
    <source>
        <strain evidence="1 2">WSM3557</strain>
    </source>
</reference>
<dbReference type="Proteomes" id="UP000003947">
    <property type="component" value="Unassembled WGS sequence"/>
</dbReference>
<dbReference type="SUPFAM" id="SSF53756">
    <property type="entry name" value="UDP-Glycosyltransferase/glycogen phosphorylase"/>
    <property type="match status" value="1"/>
</dbReference>
<dbReference type="STRING" id="864069.MicloDRAFT_00069030"/>
<keyword evidence="2" id="KW-1185">Reference proteome</keyword>
<dbReference type="Gene3D" id="3.40.50.2000">
    <property type="entry name" value="Glycogen Phosphorylase B"/>
    <property type="match status" value="1"/>
</dbReference>
<gene>
    <name evidence="1" type="ORF">MicloDRAFT_00069030</name>
</gene>
<evidence type="ECO:0008006" key="3">
    <source>
        <dbReference type="Google" id="ProtNLM"/>
    </source>
</evidence>
<evidence type="ECO:0000313" key="1">
    <source>
        <dbReference type="EMBL" id="EIM26169.1"/>
    </source>
</evidence>
<accession>I4YQC7</accession>
<proteinExistence type="predicted"/>
<organism evidence="1 2">
    <name type="scientific">Microvirga lotononidis</name>
    <dbReference type="NCBI Taxonomy" id="864069"/>
    <lineage>
        <taxon>Bacteria</taxon>
        <taxon>Pseudomonadati</taxon>
        <taxon>Pseudomonadota</taxon>
        <taxon>Alphaproteobacteria</taxon>
        <taxon>Hyphomicrobiales</taxon>
        <taxon>Methylobacteriaceae</taxon>
        <taxon>Microvirga</taxon>
    </lineage>
</organism>
<dbReference type="HOGENOM" id="CLU_1193750_0_0_5"/>
<dbReference type="eggNOG" id="COG0438">
    <property type="taxonomic scope" value="Bacteria"/>
</dbReference>
<dbReference type="EMBL" id="JH660647">
    <property type="protein sequence ID" value="EIM26169.1"/>
    <property type="molecule type" value="Genomic_DNA"/>
</dbReference>
<dbReference type="AlphaFoldDB" id="I4YQC7"/>
<protein>
    <recommendedName>
        <fullName evidence="3">Glycosyltransferase</fullName>
    </recommendedName>
</protein>
<dbReference type="PATRIC" id="fig|864069.3.peg.7377"/>
<name>I4YQC7_9HYPH</name>
<evidence type="ECO:0000313" key="2">
    <source>
        <dbReference type="Proteomes" id="UP000003947"/>
    </source>
</evidence>